<protein>
    <recommendedName>
        <fullName evidence="6">Cyanovirin-N domain-containing protein</fullName>
    </recommendedName>
</protein>
<dbReference type="Proteomes" id="UP000293195">
    <property type="component" value="Unassembled WGS sequence"/>
</dbReference>
<sequence>MHFNSIVALGAVLSGAVVSGAECGAYGLCGVTRASSRNQLYAARQHICGDGLYKNDGSLKAEGGGRLTWPGGFDQQRCWDAFENILNQCRPEGSGLGNHYGSYNWYGKLYTVYGCSNQ</sequence>
<dbReference type="Proteomes" id="UP000292340">
    <property type="component" value="Unassembled WGS sequence"/>
</dbReference>
<dbReference type="EMBL" id="PDXF01000031">
    <property type="protein sequence ID" value="RYN97121.1"/>
    <property type="molecule type" value="Genomic_DNA"/>
</dbReference>
<proteinExistence type="predicted"/>
<dbReference type="OrthoDB" id="4216327at2759"/>
<reference evidence="2" key="2">
    <citation type="journal article" date="2019" name="bioRxiv">
        <title>Genomics, evolutionary history and diagnostics of the Alternaria alternata species group including apple and Asian pear pathotypes.</title>
        <authorList>
            <person name="Armitage A.D."/>
            <person name="Cockerton H.M."/>
            <person name="Sreenivasaprasad S."/>
            <person name="Woodhall J.W."/>
            <person name="Lane C.R."/>
            <person name="Harrison R.J."/>
            <person name="Clarkson J.P."/>
        </authorList>
    </citation>
    <scope>NUCLEOTIDE SEQUENCE</scope>
    <source>
        <strain evidence="2">FERA 1164</strain>
        <strain evidence="3">FERA 635</strain>
    </source>
</reference>
<keyword evidence="5" id="KW-1185">Reference proteome</keyword>
<dbReference type="EMBL" id="PDXB01000012">
    <property type="protein sequence ID" value="RYN28662.1"/>
    <property type="molecule type" value="Genomic_DNA"/>
</dbReference>
<organism evidence="2 4">
    <name type="scientific">Alternaria tenuissima</name>
    <dbReference type="NCBI Taxonomy" id="119927"/>
    <lineage>
        <taxon>Eukaryota</taxon>
        <taxon>Fungi</taxon>
        <taxon>Dikarya</taxon>
        <taxon>Ascomycota</taxon>
        <taxon>Pezizomycotina</taxon>
        <taxon>Dothideomycetes</taxon>
        <taxon>Pleosporomycetidae</taxon>
        <taxon>Pleosporales</taxon>
        <taxon>Pleosporineae</taxon>
        <taxon>Pleosporaceae</taxon>
        <taxon>Alternaria</taxon>
        <taxon>Alternaria sect. Alternaria</taxon>
        <taxon>Alternaria alternata complex</taxon>
    </lineage>
</organism>
<accession>A0A4Q4RZ42</accession>
<evidence type="ECO:0000256" key="1">
    <source>
        <dbReference type="SAM" id="SignalP"/>
    </source>
</evidence>
<evidence type="ECO:0000313" key="4">
    <source>
        <dbReference type="Proteomes" id="UP000292340"/>
    </source>
</evidence>
<dbReference type="Pfam" id="PF21691">
    <property type="entry name" value="LDL"/>
    <property type="match status" value="1"/>
</dbReference>
<feature type="signal peptide" evidence="1">
    <location>
        <begin position="1"/>
        <end position="20"/>
    </location>
</feature>
<name>A0A4Q4RZ42_9PLEO</name>
<evidence type="ECO:0000313" key="3">
    <source>
        <dbReference type="EMBL" id="RYN97121.1"/>
    </source>
</evidence>
<keyword evidence="1" id="KW-0732">Signal</keyword>
<comment type="caution">
    <text evidence="2">The sequence shown here is derived from an EMBL/GenBank/DDBJ whole genome shotgun (WGS) entry which is preliminary data.</text>
</comment>
<feature type="chain" id="PRO_5043194359" description="Cyanovirin-N domain-containing protein" evidence="1">
    <location>
        <begin position="21"/>
        <end position="118"/>
    </location>
</feature>
<evidence type="ECO:0000313" key="5">
    <source>
        <dbReference type="Proteomes" id="UP000293195"/>
    </source>
</evidence>
<dbReference type="AlphaFoldDB" id="A0A4Q4RZ42"/>
<gene>
    <name evidence="2" type="ORF">AA0115_g5647</name>
    <name evidence="3" type="ORF">AA0119_g7678</name>
</gene>
<dbReference type="InterPro" id="IPR048508">
    <property type="entry name" value="LDL"/>
</dbReference>
<reference evidence="2" key="1">
    <citation type="submission" date="2017-10" db="EMBL/GenBank/DDBJ databases">
        <authorList>
            <person name="Armitage A.D."/>
            <person name="Barbara D.J."/>
            <person name="Woodhall J.W."/>
            <person name="Sreenivasaprasad S."/>
            <person name="Lane C.R."/>
            <person name="Clarkson J.P."/>
            <person name="Harrison R.J."/>
        </authorList>
    </citation>
    <scope>NUCLEOTIDE SEQUENCE</scope>
    <source>
        <strain evidence="2">FERA 1164</strain>
        <strain evidence="3">FERA 635</strain>
    </source>
</reference>
<evidence type="ECO:0000313" key="2">
    <source>
        <dbReference type="EMBL" id="RYN28662.1"/>
    </source>
</evidence>
<evidence type="ECO:0008006" key="6">
    <source>
        <dbReference type="Google" id="ProtNLM"/>
    </source>
</evidence>